<proteinExistence type="predicted"/>
<organism evidence="1 2">
    <name type="scientific">Novilysobacter ciconiae</name>
    <dbReference type="NCBI Taxonomy" id="2781022"/>
    <lineage>
        <taxon>Bacteria</taxon>
        <taxon>Pseudomonadati</taxon>
        <taxon>Pseudomonadota</taxon>
        <taxon>Gammaproteobacteria</taxon>
        <taxon>Lysobacterales</taxon>
        <taxon>Lysobacteraceae</taxon>
        <taxon>Novilysobacter</taxon>
    </lineage>
</organism>
<name>A0A7S6ZT84_9GAMM</name>
<protein>
    <submittedName>
        <fullName evidence="1">Uncharacterized protein</fullName>
    </submittedName>
</protein>
<sequence>MTEIPDPELATMRGRYTVGDHQVAWFGVSMISSWQTASGQTLEGTLMLGMDFAQGGRPRISFTPTVNITSSDAPVTGDDGIVRSVDGAGLANVSGMTQSVQVAGDGNSAANVTRLNVRDGSAPVSSESATASAHGSATAHAGDATASAGFDGSTANVMLQVQGQGAVEQWIRNGSLGQSIQLTSDHQQVSNRMEIDLVRHPLAANAQLAQNVAQAIQLTRGIGPGGY</sequence>
<evidence type="ECO:0000313" key="1">
    <source>
        <dbReference type="EMBL" id="QOW20673.1"/>
    </source>
</evidence>
<dbReference type="KEGG" id="lcic:INQ41_00110"/>
<reference evidence="1 2" key="1">
    <citation type="submission" date="2020-10" db="EMBL/GenBank/DDBJ databases">
        <title>complete genome sequencing of Lysobacter sp. H21R20.</title>
        <authorList>
            <person name="Bae J.-W."/>
            <person name="Lee S.-Y."/>
        </authorList>
    </citation>
    <scope>NUCLEOTIDE SEQUENCE [LARGE SCALE GENOMIC DNA]</scope>
    <source>
        <strain evidence="1 2">H21R20</strain>
    </source>
</reference>
<evidence type="ECO:0000313" key="2">
    <source>
        <dbReference type="Proteomes" id="UP000594059"/>
    </source>
</evidence>
<gene>
    <name evidence="1" type="ORF">INQ41_00110</name>
</gene>
<keyword evidence="2" id="KW-1185">Reference proteome</keyword>
<dbReference type="RefSeq" id="WP_193987107.1">
    <property type="nucleotide sequence ID" value="NZ_CP063656.1"/>
</dbReference>
<dbReference type="Proteomes" id="UP000594059">
    <property type="component" value="Chromosome"/>
</dbReference>
<dbReference type="EMBL" id="CP063656">
    <property type="protein sequence ID" value="QOW20673.1"/>
    <property type="molecule type" value="Genomic_DNA"/>
</dbReference>
<dbReference type="AlphaFoldDB" id="A0A7S6ZT84"/>
<accession>A0A7S6ZT84</accession>